<feature type="chain" id="PRO_5002124279" evidence="6">
    <location>
        <begin position="24"/>
        <end position="243"/>
    </location>
</feature>
<dbReference type="InterPro" id="IPR007110">
    <property type="entry name" value="Ig-like_dom"/>
</dbReference>
<sequence>MFSRSLECYLALGLLLLPPLFLAICIQDGSECSEFALSGSNVSLQIANLPEGYSSLAWFYTVDQKIVEWEFGDCKYFDTKFKDRARLDLQSGALHIQKVKKEDESTYILKVNGDTRNEKNWKIMLTVLDPVPKPIIKIQKMQEVNNSCYLMLSCVIQDQHVNYTWYQESGLFPKELQSSVLEITLVPQNYSKFYSCQVSNPVSSQKDTIYFTSFCQPALSSGIAWTAPWLVIMVTTVLSLLWT</sequence>
<dbReference type="InterPro" id="IPR036179">
    <property type="entry name" value="Ig-like_dom_sf"/>
</dbReference>
<feature type="signal peptide" evidence="6">
    <location>
        <begin position="1"/>
        <end position="23"/>
    </location>
</feature>
<keyword evidence="3 5" id="KW-0472">Membrane</keyword>
<evidence type="ECO:0000256" key="4">
    <source>
        <dbReference type="ARBA" id="ARBA00023180"/>
    </source>
</evidence>
<accession>A0A0B8S0A6</accession>
<dbReference type="InterPro" id="IPR013783">
    <property type="entry name" value="Ig-like_fold"/>
</dbReference>
<dbReference type="GO" id="GO:0016020">
    <property type="term" value="C:membrane"/>
    <property type="evidence" value="ECO:0007669"/>
    <property type="project" value="UniProtKB-SubCell"/>
</dbReference>
<evidence type="ECO:0000256" key="2">
    <source>
        <dbReference type="ARBA" id="ARBA00022729"/>
    </source>
</evidence>
<evidence type="ECO:0000256" key="5">
    <source>
        <dbReference type="SAM" id="Phobius"/>
    </source>
</evidence>
<evidence type="ECO:0000313" key="8">
    <source>
        <dbReference type="EMBL" id="JAG69653.1"/>
    </source>
</evidence>
<gene>
    <name evidence="8" type="primary">CD48</name>
</gene>
<comment type="subcellular location">
    <subcellularLocation>
        <location evidence="1">Membrane</location>
    </subcellularLocation>
</comment>
<feature type="domain" description="Ig-like" evidence="7">
    <location>
        <begin position="132"/>
        <end position="212"/>
    </location>
</feature>
<dbReference type="EMBL" id="GBZA01000115">
    <property type="protein sequence ID" value="JAG69653.1"/>
    <property type="molecule type" value="Transcribed_RNA"/>
</dbReference>
<dbReference type="SUPFAM" id="SSF48726">
    <property type="entry name" value="Immunoglobulin"/>
    <property type="match status" value="2"/>
</dbReference>
<dbReference type="AlphaFoldDB" id="A0A0B8S0A6"/>
<dbReference type="InterPro" id="IPR024303">
    <property type="entry name" value="NK_rcpt_2B4_Ig_dom"/>
</dbReference>
<name>A0A0B8S0A6_PIG</name>
<keyword evidence="5" id="KW-1133">Transmembrane helix</keyword>
<dbReference type="Pfam" id="PF11465">
    <property type="entry name" value="Receptor_2B4"/>
    <property type="match status" value="1"/>
</dbReference>
<reference evidence="8" key="1">
    <citation type="submission" date="2014-12" db="EMBL/GenBank/DDBJ databases">
        <title>Transcriptional Profiling of Global Gene Expression of Alternatively Activated Macrophages by Retinoic Acid.</title>
        <authorList>
            <person name="Chen C.T."/>
            <person name="McNeel A.K."/>
            <person name="Dawson H.D."/>
        </authorList>
    </citation>
    <scope>NUCLEOTIDE SEQUENCE</scope>
</reference>
<evidence type="ECO:0000256" key="3">
    <source>
        <dbReference type="ARBA" id="ARBA00023136"/>
    </source>
</evidence>
<evidence type="ECO:0000256" key="6">
    <source>
        <dbReference type="SAM" id="SignalP"/>
    </source>
</evidence>
<protein>
    <submittedName>
        <fullName evidence="8">CD48 molecule</fullName>
    </submittedName>
</protein>
<dbReference type="PROSITE" id="PS50835">
    <property type="entry name" value="IG_LIKE"/>
    <property type="match status" value="1"/>
</dbReference>
<feature type="transmembrane region" description="Helical" evidence="5">
    <location>
        <begin position="222"/>
        <end position="242"/>
    </location>
</feature>
<evidence type="ECO:0000259" key="7">
    <source>
        <dbReference type="PROSITE" id="PS50835"/>
    </source>
</evidence>
<evidence type="ECO:0000256" key="1">
    <source>
        <dbReference type="ARBA" id="ARBA00004370"/>
    </source>
</evidence>
<keyword evidence="4" id="KW-0325">Glycoprotein</keyword>
<keyword evidence="2 6" id="KW-0732">Signal</keyword>
<keyword evidence="5" id="KW-0812">Transmembrane</keyword>
<dbReference type="Pfam" id="PF13895">
    <property type="entry name" value="Ig_2"/>
    <property type="match status" value="1"/>
</dbReference>
<dbReference type="Gene3D" id="2.60.40.10">
    <property type="entry name" value="Immunoglobulins"/>
    <property type="match status" value="2"/>
</dbReference>
<dbReference type="PANTHER" id="PTHR12080:SF134">
    <property type="entry name" value="CD48 ANTIGEN"/>
    <property type="match status" value="1"/>
</dbReference>
<dbReference type="InterPro" id="IPR015631">
    <property type="entry name" value="CD2/SLAM_rcpt"/>
</dbReference>
<proteinExistence type="predicted"/>
<organism evidence="8">
    <name type="scientific">Sus scrofa domesticus</name>
    <name type="common">domestic pig</name>
    <dbReference type="NCBI Taxonomy" id="9825"/>
    <lineage>
        <taxon>Eukaryota</taxon>
        <taxon>Metazoa</taxon>
        <taxon>Chordata</taxon>
        <taxon>Craniata</taxon>
        <taxon>Vertebrata</taxon>
        <taxon>Euteleostomi</taxon>
        <taxon>Mammalia</taxon>
        <taxon>Eutheria</taxon>
        <taxon>Laurasiatheria</taxon>
        <taxon>Artiodactyla</taxon>
        <taxon>Suina</taxon>
        <taxon>Suidae</taxon>
        <taxon>Sus</taxon>
    </lineage>
</organism>
<dbReference type="PANTHER" id="PTHR12080">
    <property type="entry name" value="SIGNALING LYMPHOCYTIC ACTIVATION MOLECULE"/>
    <property type="match status" value="1"/>
</dbReference>